<reference evidence="10" key="1">
    <citation type="submission" date="2022-03" db="EMBL/GenBank/DDBJ databases">
        <authorList>
            <person name="Sayadi A."/>
        </authorList>
    </citation>
    <scope>NUCLEOTIDE SEQUENCE</scope>
</reference>
<evidence type="ECO:0000256" key="2">
    <source>
        <dbReference type="ARBA" id="ARBA00004123"/>
    </source>
</evidence>
<dbReference type="GO" id="GO:0005634">
    <property type="term" value="C:nucleus"/>
    <property type="evidence" value="ECO:0007669"/>
    <property type="project" value="UniProtKB-SubCell"/>
</dbReference>
<dbReference type="OrthoDB" id="6721329at2759"/>
<evidence type="ECO:0000259" key="9">
    <source>
        <dbReference type="Pfam" id="PF13359"/>
    </source>
</evidence>
<evidence type="ECO:0000256" key="5">
    <source>
        <dbReference type="ARBA" id="ARBA00022723"/>
    </source>
</evidence>
<dbReference type="AlphaFoldDB" id="A0A9P0Q4I5"/>
<evidence type="ECO:0000256" key="1">
    <source>
        <dbReference type="ARBA" id="ARBA00001968"/>
    </source>
</evidence>
<name>A0A9P0Q4I5_ACAOB</name>
<dbReference type="Pfam" id="PF13359">
    <property type="entry name" value="DDE_Tnp_4"/>
    <property type="match status" value="1"/>
</dbReference>
<dbReference type="GO" id="GO:0046872">
    <property type="term" value="F:metal ion binding"/>
    <property type="evidence" value="ECO:0007669"/>
    <property type="project" value="UniProtKB-KW"/>
</dbReference>
<evidence type="ECO:0000256" key="7">
    <source>
        <dbReference type="ARBA" id="ARBA00023242"/>
    </source>
</evidence>
<evidence type="ECO:0000256" key="3">
    <source>
        <dbReference type="ARBA" id="ARBA00006958"/>
    </source>
</evidence>
<comment type="caution">
    <text evidence="10">The sequence shown here is derived from an EMBL/GenBank/DDBJ whole genome shotgun (WGS) entry which is preliminary data.</text>
</comment>
<sequence>MCVFTSVDVSWPGSVHDSRIWKNSDVREVMRRTQNTVLIADQGCGIEPWLMTPYREPVNIDVKKAYNKLLSKERVVLEQCFGQIKRRFPILKYCCRVKLTNVPDIIVACIILHNIAKPLQDPDFEGSDEDEDGAGDVVSGHEEENDDLRVRGQEVREVLANIIQNYNAP</sequence>
<protein>
    <recommendedName>
        <fullName evidence="9">DDE Tnp4 domain-containing protein</fullName>
    </recommendedName>
</protein>
<dbReference type="PANTHER" id="PTHR22930:SF250">
    <property type="entry name" value="NUCLEASE HARBI1-LIKE PROTEIN"/>
    <property type="match status" value="1"/>
</dbReference>
<gene>
    <name evidence="10" type="ORF">ACAOBT_LOCUS31574</name>
</gene>
<keyword evidence="11" id="KW-1185">Reference proteome</keyword>
<dbReference type="GO" id="GO:0016787">
    <property type="term" value="F:hydrolase activity"/>
    <property type="evidence" value="ECO:0007669"/>
    <property type="project" value="UniProtKB-KW"/>
</dbReference>
<keyword evidence="5" id="KW-0479">Metal-binding</keyword>
<accession>A0A9P0Q4I5</accession>
<comment type="similarity">
    <text evidence="3">Belongs to the HARBI1 family.</text>
</comment>
<keyword evidence="7" id="KW-0539">Nucleus</keyword>
<dbReference type="InterPro" id="IPR045249">
    <property type="entry name" value="HARBI1-like"/>
</dbReference>
<comment type="cofactor">
    <cofactor evidence="1">
        <name>a divalent metal cation</name>
        <dbReference type="ChEBI" id="CHEBI:60240"/>
    </cofactor>
</comment>
<keyword evidence="6" id="KW-0378">Hydrolase</keyword>
<proteinExistence type="inferred from homology"/>
<feature type="region of interest" description="Disordered" evidence="8">
    <location>
        <begin position="122"/>
        <end position="151"/>
    </location>
</feature>
<organism evidence="10 11">
    <name type="scientific">Acanthoscelides obtectus</name>
    <name type="common">Bean weevil</name>
    <name type="synonym">Bruchus obtectus</name>
    <dbReference type="NCBI Taxonomy" id="200917"/>
    <lineage>
        <taxon>Eukaryota</taxon>
        <taxon>Metazoa</taxon>
        <taxon>Ecdysozoa</taxon>
        <taxon>Arthropoda</taxon>
        <taxon>Hexapoda</taxon>
        <taxon>Insecta</taxon>
        <taxon>Pterygota</taxon>
        <taxon>Neoptera</taxon>
        <taxon>Endopterygota</taxon>
        <taxon>Coleoptera</taxon>
        <taxon>Polyphaga</taxon>
        <taxon>Cucujiformia</taxon>
        <taxon>Chrysomeloidea</taxon>
        <taxon>Chrysomelidae</taxon>
        <taxon>Bruchinae</taxon>
        <taxon>Bruchini</taxon>
        <taxon>Acanthoscelides</taxon>
    </lineage>
</organism>
<feature type="compositionally biased region" description="Acidic residues" evidence="8">
    <location>
        <begin position="122"/>
        <end position="134"/>
    </location>
</feature>
<evidence type="ECO:0000256" key="4">
    <source>
        <dbReference type="ARBA" id="ARBA00022722"/>
    </source>
</evidence>
<comment type="subcellular location">
    <subcellularLocation>
        <location evidence="2">Nucleus</location>
    </subcellularLocation>
</comment>
<dbReference type="GO" id="GO:0004518">
    <property type="term" value="F:nuclease activity"/>
    <property type="evidence" value="ECO:0007669"/>
    <property type="project" value="UniProtKB-KW"/>
</dbReference>
<dbReference type="EMBL" id="CAKOFQ010007980">
    <property type="protein sequence ID" value="CAH2010518.1"/>
    <property type="molecule type" value="Genomic_DNA"/>
</dbReference>
<dbReference type="Proteomes" id="UP001152888">
    <property type="component" value="Unassembled WGS sequence"/>
</dbReference>
<feature type="compositionally biased region" description="Basic and acidic residues" evidence="8">
    <location>
        <begin position="139"/>
        <end position="151"/>
    </location>
</feature>
<evidence type="ECO:0000256" key="8">
    <source>
        <dbReference type="SAM" id="MobiDB-lite"/>
    </source>
</evidence>
<evidence type="ECO:0000313" key="11">
    <source>
        <dbReference type="Proteomes" id="UP001152888"/>
    </source>
</evidence>
<evidence type="ECO:0000256" key="6">
    <source>
        <dbReference type="ARBA" id="ARBA00022801"/>
    </source>
</evidence>
<dbReference type="PANTHER" id="PTHR22930">
    <property type="match status" value="1"/>
</dbReference>
<feature type="domain" description="DDE Tnp4" evidence="9">
    <location>
        <begin position="3"/>
        <end position="114"/>
    </location>
</feature>
<keyword evidence="4" id="KW-0540">Nuclease</keyword>
<evidence type="ECO:0000313" key="10">
    <source>
        <dbReference type="EMBL" id="CAH2010518.1"/>
    </source>
</evidence>
<dbReference type="InterPro" id="IPR027806">
    <property type="entry name" value="HARBI1_dom"/>
</dbReference>